<dbReference type="PANTHER" id="PTHR34148:SF1">
    <property type="entry name" value="ADENOSYLCOBINAMIDE-GDP RIBAZOLETRANSFERASE"/>
    <property type="match status" value="1"/>
</dbReference>
<dbReference type="EC" id="2.7.8.26" evidence="5 19"/>
<dbReference type="Proteomes" id="UP000294656">
    <property type="component" value="Unassembled WGS sequence"/>
</dbReference>
<evidence type="ECO:0000256" key="17">
    <source>
        <dbReference type="ARBA" id="ARBA00048623"/>
    </source>
</evidence>
<comment type="caution">
    <text evidence="20">The sequence shown here is derived from an EMBL/GenBank/DDBJ whole genome shotgun (WGS) entry which is preliminary data.</text>
</comment>
<evidence type="ECO:0000256" key="18">
    <source>
        <dbReference type="ARBA" id="ARBA00049504"/>
    </source>
</evidence>
<feature type="transmembrane region" description="Helical" evidence="19">
    <location>
        <begin position="210"/>
        <end position="227"/>
    </location>
</feature>
<dbReference type="RefSeq" id="WP_133502897.1">
    <property type="nucleotide sequence ID" value="NZ_SNXC01000010.1"/>
</dbReference>
<evidence type="ECO:0000256" key="1">
    <source>
        <dbReference type="ARBA" id="ARBA00001946"/>
    </source>
</evidence>
<dbReference type="GO" id="GO:0008818">
    <property type="term" value="F:cobalamin 5'-phosphate synthase activity"/>
    <property type="evidence" value="ECO:0007669"/>
    <property type="project" value="UniProtKB-UniRule"/>
</dbReference>
<dbReference type="EMBL" id="SNXC01000010">
    <property type="protein sequence ID" value="TDO98664.1"/>
    <property type="molecule type" value="Genomic_DNA"/>
</dbReference>
<comment type="pathway">
    <text evidence="3 19">Cofactor biosynthesis; adenosylcobalamin biosynthesis; adenosylcobalamin from cob(II)yrinate a,c-diamide: step 7/7.</text>
</comment>
<evidence type="ECO:0000313" key="21">
    <source>
        <dbReference type="Proteomes" id="UP000294656"/>
    </source>
</evidence>
<reference evidence="20 21" key="1">
    <citation type="submission" date="2019-03" db="EMBL/GenBank/DDBJ databases">
        <title>Genomic Encyclopedia of Type Strains, Phase III (KMG-III): the genomes of soil and plant-associated and newly described type strains.</title>
        <authorList>
            <person name="Whitman W."/>
        </authorList>
    </citation>
    <scope>NUCLEOTIDE SEQUENCE [LARGE SCALE GENOMIC DNA]</scope>
    <source>
        <strain evidence="20 21">CECT 7378</strain>
    </source>
</reference>
<comment type="cofactor">
    <cofactor evidence="1 19">
        <name>Mg(2+)</name>
        <dbReference type="ChEBI" id="CHEBI:18420"/>
    </cofactor>
</comment>
<protein>
    <recommendedName>
        <fullName evidence="6 19">Adenosylcobinamide-GDP ribazoletransferase</fullName>
        <ecNumber evidence="5 19">2.7.8.26</ecNumber>
    </recommendedName>
    <alternativeName>
        <fullName evidence="16 19">Cobalamin synthase</fullName>
    </alternativeName>
    <alternativeName>
        <fullName evidence="15 19">Cobalamin-5'-phosphate synthase</fullName>
    </alternativeName>
</protein>
<evidence type="ECO:0000256" key="15">
    <source>
        <dbReference type="ARBA" id="ARBA00032605"/>
    </source>
</evidence>
<evidence type="ECO:0000256" key="10">
    <source>
        <dbReference type="ARBA" id="ARBA00022692"/>
    </source>
</evidence>
<evidence type="ECO:0000256" key="19">
    <source>
        <dbReference type="HAMAP-Rule" id="MF_00719"/>
    </source>
</evidence>
<keyword evidence="12 19" id="KW-1133">Transmembrane helix</keyword>
<evidence type="ECO:0000256" key="9">
    <source>
        <dbReference type="ARBA" id="ARBA00022679"/>
    </source>
</evidence>
<evidence type="ECO:0000256" key="16">
    <source>
        <dbReference type="ARBA" id="ARBA00032853"/>
    </source>
</evidence>
<evidence type="ECO:0000256" key="12">
    <source>
        <dbReference type="ARBA" id="ARBA00022989"/>
    </source>
</evidence>
<dbReference type="PANTHER" id="PTHR34148">
    <property type="entry name" value="ADENOSYLCOBINAMIDE-GDP RIBAZOLETRANSFERASE"/>
    <property type="match status" value="1"/>
</dbReference>
<comment type="function">
    <text evidence="14 19">Joins adenosylcobinamide-GDP and alpha-ribazole to generate adenosylcobalamin (Ado-cobalamin). Also synthesizes adenosylcobalamin 5'-phosphate from adenosylcobinamide-GDP and alpha-ribazole 5'-phosphate.</text>
</comment>
<comment type="catalytic activity">
    <reaction evidence="18 19">
        <text>alpha-ribazole 5'-phosphate + adenosylcob(III)inamide-GDP = adenosylcob(III)alamin 5'-phosphate + GMP + H(+)</text>
        <dbReference type="Rhea" id="RHEA:23560"/>
        <dbReference type="ChEBI" id="CHEBI:15378"/>
        <dbReference type="ChEBI" id="CHEBI:57918"/>
        <dbReference type="ChEBI" id="CHEBI:58115"/>
        <dbReference type="ChEBI" id="CHEBI:60487"/>
        <dbReference type="ChEBI" id="CHEBI:60493"/>
        <dbReference type="EC" id="2.7.8.26"/>
    </reaction>
</comment>
<keyword evidence="13 19" id="KW-0472">Membrane</keyword>
<feature type="transmembrane region" description="Helical" evidence="19">
    <location>
        <begin position="142"/>
        <end position="164"/>
    </location>
</feature>
<evidence type="ECO:0000256" key="4">
    <source>
        <dbReference type="ARBA" id="ARBA00010561"/>
    </source>
</evidence>
<comment type="catalytic activity">
    <reaction evidence="17 19">
        <text>alpha-ribazole + adenosylcob(III)inamide-GDP = adenosylcob(III)alamin + GMP + H(+)</text>
        <dbReference type="Rhea" id="RHEA:16049"/>
        <dbReference type="ChEBI" id="CHEBI:10329"/>
        <dbReference type="ChEBI" id="CHEBI:15378"/>
        <dbReference type="ChEBI" id="CHEBI:18408"/>
        <dbReference type="ChEBI" id="CHEBI:58115"/>
        <dbReference type="ChEBI" id="CHEBI:60487"/>
        <dbReference type="EC" id="2.7.8.26"/>
    </reaction>
</comment>
<evidence type="ECO:0000256" key="2">
    <source>
        <dbReference type="ARBA" id="ARBA00004651"/>
    </source>
</evidence>
<evidence type="ECO:0000313" key="20">
    <source>
        <dbReference type="EMBL" id="TDO98664.1"/>
    </source>
</evidence>
<evidence type="ECO:0000256" key="8">
    <source>
        <dbReference type="ARBA" id="ARBA00022573"/>
    </source>
</evidence>
<dbReference type="HAMAP" id="MF_00719">
    <property type="entry name" value="CobS"/>
    <property type="match status" value="1"/>
</dbReference>
<keyword evidence="9 19" id="KW-0808">Transferase</keyword>
<evidence type="ECO:0000256" key="14">
    <source>
        <dbReference type="ARBA" id="ARBA00025228"/>
    </source>
</evidence>
<dbReference type="InterPro" id="IPR003805">
    <property type="entry name" value="CobS"/>
</dbReference>
<keyword evidence="11 19" id="KW-0460">Magnesium</keyword>
<dbReference type="GO" id="GO:0051073">
    <property type="term" value="F:adenosylcobinamide-GDP ribazoletransferase activity"/>
    <property type="evidence" value="ECO:0007669"/>
    <property type="project" value="UniProtKB-UniRule"/>
</dbReference>
<dbReference type="OrthoDB" id="9794626at2"/>
<accession>A0A4R6MB48</accession>
<comment type="similarity">
    <text evidence="4 19">Belongs to the CobS family.</text>
</comment>
<evidence type="ECO:0000256" key="6">
    <source>
        <dbReference type="ARBA" id="ARBA00015850"/>
    </source>
</evidence>
<organism evidence="20 21">
    <name type="scientific">Marinomonas balearica</name>
    <dbReference type="NCBI Taxonomy" id="491947"/>
    <lineage>
        <taxon>Bacteria</taxon>
        <taxon>Pseudomonadati</taxon>
        <taxon>Pseudomonadota</taxon>
        <taxon>Gammaproteobacteria</taxon>
        <taxon>Oceanospirillales</taxon>
        <taxon>Oceanospirillaceae</taxon>
        <taxon>Marinomonas</taxon>
    </lineage>
</organism>
<evidence type="ECO:0000256" key="13">
    <source>
        <dbReference type="ARBA" id="ARBA00023136"/>
    </source>
</evidence>
<keyword evidence="7 19" id="KW-1003">Cell membrane</keyword>
<dbReference type="GO" id="GO:0009236">
    <property type="term" value="P:cobalamin biosynthetic process"/>
    <property type="evidence" value="ECO:0007669"/>
    <property type="project" value="UniProtKB-UniRule"/>
</dbReference>
<sequence length="259" mass="28698">MVNKLRPYLTGILRSISTYTRVPVKVDWEEQNGIAHPVCFLPWVGAFVAFLSAWPLLFFSWSDEFQALMMMLSAVLITGAFHEDGLMDSADGLVGGWSSEQRLSIMKDSRIGSYAAIVIVFSVAIKWWLLNQWISVNEWEGGVASILGGWVSVHVLARVLPLLIMSSLSYVSSNQSKSASMIAELSLRDWFISLSSLVVCFLFLGLLPLLFSLITLGLFFIVARLYLSKRIQGFNGDTLGATEQVAEILVLFSLLGFTA</sequence>
<dbReference type="UniPathway" id="UPA00148">
    <property type="reaction ID" value="UER00238"/>
</dbReference>
<keyword evidence="8 19" id="KW-0169">Cobalamin biosynthesis</keyword>
<evidence type="ECO:0000256" key="11">
    <source>
        <dbReference type="ARBA" id="ARBA00022842"/>
    </source>
</evidence>
<dbReference type="Pfam" id="PF02654">
    <property type="entry name" value="CobS"/>
    <property type="match status" value="1"/>
</dbReference>
<gene>
    <name evidence="19" type="primary">cobS</name>
    <name evidence="20" type="ORF">DFP79_1076</name>
</gene>
<keyword evidence="21" id="KW-1185">Reference proteome</keyword>
<keyword evidence="10 19" id="KW-0812">Transmembrane</keyword>
<evidence type="ECO:0000256" key="3">
    <source>
        <dbReference type="ARBA" id="ARBA00004663"/>
    </source>
</evidence>
<name>A0A4R6MB48_9GAMM</name>
<feature type="transmembrane region" description="Helical" evidence="19">
    <location>
        <begin position="111"/>
        <end position="130"/>
    </location>
</feature>
<proteinExistence type="inferred from homology"/>
<evidence type="ECO:0000256" key="7">
    <source>
        <dbReference type="ARBA" id="ARBA00022475"/>
    </source>
</evidence>
<comment type="subcellular location">
    <subcellularLocation>
        <location evidence="2 19">Cell membrane</location>
        <topology evidence="2 19">Multi-pass membrane protein</topology>
    </subcellularLocation>
</comment>
<evidence type="ECO:0000256" key="5">
    <source>
        <dbReference type="ARBA" id="ARBA00013200"/>
    </source>
</evidence>
<dbReference type="AlphaFoldDB" id="A0A4R6MB48"/>
<dbReference type="GO" id="GO:0005886">
    <property type="term" value="C:plasma membrane"/>
    <property type="evidence" value="ECO:0007669"/>
    <property type="project" value="UniProtKB-SubCell"/>
</dbReference>
<feature type="transmembrane region" description="Helical" evidence="19">
    <location>
        <begin position="40"/>
        <end position="61"/>
    </location>
</feature>